<organism evidence="1 2">
    <name type="scientific">Nocardiopsis composta</name>
    <dbReference type="NCBI Taxonomy" id="157465"/>
    <lineage>
        <taxon>Bacteria</taxon>
        <taxon>Bacillati</taxon>
        <taxon>Actinomycetota</taxon>
        <taxon>Actinomycetes</taxon>
        <taxon>Streptosporangiales</taxon>
        <taxon>Nocardiopsidaceae</taxon>
        <taxon>Nocardiopsis</taxon>
    </lineage>
</organism>
<evidence type="ECO:0000313" key="1">
    <source>
        <dbReference type="EMBL" id="MBB5432406.1"/>
    </source>
</evidence>
<dbReference type="AlphaFoldDB" id="A0A7W8QL22"/>
<dbReference type="InterPro" id="IPR053977">
    <property type="entry name" value="Rv2466c-like"/>
</dbReference>
<sequence length="199" mass="21179">MAETWTADIWFDPSCPLSRVTARWLAEAARVRPIAVRRHVMSLTILNEHRDDDPEGDPEGYLLIPARICAAVRSRYGSDALGRFHDALWSGEEHGEQDWIGALEDALTAAGLPAELAEAGTADAHDAELRASHEAGVALVPGDVGTPIIAAAGPDGRRTAFFGPVITEAPTGEQAGRLWDGLLLVAGTPGFRELKGPAD</sequence>
<dbReference type="Pfam" id="PF22234">
    <property type="entry name" value="Rv2466c-like"/>
    <property type="match status" value="1"/>
</dbReference>
<dbReference type="Proteomes" id="UP000572635">
    <property type="component" value="Unassembled WGS sequence"/>
</dbReference>
<name>A0A7W8QL22_9ACTN</name>
<comment type="caution">
    <text evidence="1">The sequence shown here is derived from an EMBL/GenBank/DDBJ whole genome shotgun (WGS) entry which is preliminary data.</text>
</comment>
<keyword evidence="2" id="KW-1185">Reference proteome</keyword>
<dbReference type="SUPFAM" id="SSF52833">
    <property type="entry name" value="Thioredoxin-like"/>
    <property type="match status" value="1"/>
</dbReference>
<evidence type="ECO:0008006" key="3">
    <source>
        <dbReference type="Google" id="ProtNLM"/>
    </source>
</evidence>
<gene>
    <name evidence="1" type="ORF">HDA36_002490</name>
</gene>
<dbReference type="InterPro" id="IPR036249">
    <property type="entry name" value="Thioredoxin-like_sf"/>
</dbReference>
<dbReference type="Gene3D" id="3.40.30.10">
    <property type="entry name" value="Glutaredoxin"/>
    <property type="match status" value="1"/>
</dbReference>
<reference evidence="1 2" key="1">
    <citation type="submission" date="2020-08" db="EMBL/GenBank/DDBJ databases">
        <title>Sequencing the genomes of 1000 actinobacteria strains.</title>
        <authorList>
            <person name="Klenk H.-P."/>
        </authorList>
    </citation>
    <scope>NUCLEOTIDE SEQUENCE [LARGE SCALE GENOMIC DNA]</scope>
    <source>
        <strain evidence="1 2">DSM 44551</strain>
    </source>
</reference>
<accession>A0A7W8QL22</accession>
<proteinExistence type="predicted"/>
<evidence type="ECO:0000313" key="2">
    <source>
        <dbReference type="Proteomes" id="UP000572635"/>
    </source>
</evidence>
<dbReference type="EMBL" id="JACHDB010000001">
    <property type="protein sequence ID" value="MBB5432406.1"/>
    <property type="molecule type" value="Genomic_DNA"/>
</dbReference>
<protein>
    <recommendedName>
        <fullName evidence="3">Disulfide bond formation protein DsbA</fullName>
    </recommendedName>
</protein>
<dbReference type="RefSeq" id="WP_184391977.1">
    <property type="nucleotide sequence ID" value="NZ_BAAAJD010000042.1"/>
</dbReference>